<feature type="transmembrane region" description="Helical" evidence="5">
    <location>
        <begin position="74"/>
        <end position="91"/>
    </location>
</feature>
<evidence type="ECO:0000313" key="8">
    <source>
        <dbReference type="Proteomes" id="UP000309133"/>
    </source>
</evidence>
<feature type="transmembrane region" description="Helical" evidence="5">
    <location>
        <begin position="265"/>
        <end position="290"/>
    </location>
</feature>
<dbReference type="PROSITE" id="PS50801">
    <property type="entry name" value="STAS"/>
    <property type="match status" value="1"/>
</dbReference>
<dbReference type="Pfam" id="PF01740">
    <property type="entry name" value="STAS"/>
    <property type="match status" value="1"/>
</dbReference>
<feature type="transmembrane region" description="Helical" evidence="5">
    <location>
        <begin position="367"/>
        <end position="391"/>
    </location>
</feature>
<name>A0A4S4FUC5_9MICO</name>
<sequence length="495" mass="51909">MGRASTRTTFTVRSALRSPRQLSREVLAGIVTTLALVPEVISFSIVAGVDPMVSLIASVVLALTMSLLGGRPGVITAAAGSVALVVAPLVRSEGVEYLLPAVILGGIIQIVFGLTGLARLMRFIPRSVMIGFVNALGILIFVAQVPHLIAVPWVAYLLFALTLAVVLILPRFTKVVPSPLVAIVIVTAIVVIGGLAVPNVADEGPLTGALPGITPLLVPLNLNTLMLILPTALSVAFVGLMETLLTAKLVDEITGTPSHKGRESWALGVANILSGLYGGIAGCAMIGQTVLNVKTGGARTRISTTVAGVFLLALITGLSSVMGQIPMVALAAVMMIVAITTVDWHSVRPSTLRRMPLSETAVMVTTIVVVVATGNLAIGVLVGVILAMVLFARRVAHVINVERIVGSDGVAVRYEVSGPLFFGSSNDLVDRFSYADDPEHVTIDLRQAQIWDASTVAALDSVETKYREHHATVTIEGLDDRSAGFHRRLTGRFGA</sequence>
<keyword evidence="4 5" id="KW-0472">Membrane</keyword>
<reference evidence="7 8" key="1">
    <citation type="submission" date="2019-04" db="EMBL/GenBank/DDBJ databases">
        <authorList>
            <person name="Jiang L."/>
        </authorList>
    </citation>
    <scope>NUCLEOTIDE SEQUENCE [LARGE SCALE GENOMIC DNA]</scope>
    <source>
        <strain evidence="7 8">YIM 131853</strain>
    </source>
</reference>
<dbReference type="GO" id="GO:0016020">
    <property type="term" value="C:membrane"/>
    <property type="evidence" value="ECO:0007669"/>
    <property type="project" value="UniProtKB-SubCell"/>
</dbReference>
<feature type="transmembrane region" description="Helical" evidence="5">
    <location>
        <begin position="302"/>
        <end position="321"/>
    </location>
</feature>
<keyword evidence="3 5" id="KW-1133">Transmembrane helix</keyword>
<dbReference type="Proteomes" id="UP000309133">
    <property type="component" value="Unassembled WGS sequence"/>
</dbReference>
<feature type="transmembrane region" description="Helical" evidence="5">
    <location>
        <begin position="221"/>
        <end position="245"/>
    </location>
</feature>
<feature type="domain" description="STAS" evidence="6">
    <location>
        <begin position="414"/>
        <end position="495"/>
    </location>
</feature>
<dbReference type="OrthoDB" id="9771198at2"/>
<dbReference type="CDD" id="cd07042">
    <property type="entry name" value="STAS_SulP_like_sulfate_transporter"/>
    <property type="match status" value="1"/>
</dbReference>
<evidence type="ECO:0000259" key="6">
    <source>
        <dbReference type="PROSITE" id="PS50801"/>
    </source>
</evidence>
<dbReference type="InterPro" id="IPR002645">
    <property type="entry name" value="STAS_dom"/>
</dbReference>
<dbReference type="AlphaFoldDB" id="A0A4S4FUC5"/>
<feature type="transmembrane region" description="Helical" evidence="5">
    <location>
        <begin position="149"/>
        <end position="169"/>
    </location>
</feature>
<protein>
    <submittedName>
        <fullName evidence="7">SulP family inorganic anion transporter</fullName>
    </submittedName>
</protein>
<dbReference type="SUPFAM" id="SSF52091">
    <property type="entry name" value="SpoIIaa-like"/>
    <property type="match status" value="1"/>
</dbReference>
<comment type="subcellular location">
    <subcellularLocation>
        <location evidence="1">Membrane</location>
        <topology evidence="1">Multi-pass membrane protein</topology>
    </subcellularLocation>
</comment>
<dbReference type="PANTHER" id="PTHR43310:SF1">
    <property type="entry name" value="SULFATE TRANSPORTER YBAR-RELATED"/>
    <property type="match status" value="1"/>
</dbReference>
<dbReference type="EMBL" id="SSSM01000001">
    <property type="protein sequence ID" value="THG33602.1"/>
    <property type="molecule type" value="Genomic_DNA"/>
</dbReference>
<dbReference type="InterPro" id="IPR011547">
    <property type="entry name" value="SLC26A/SulP_dom"/>
</dbReference>
<dbReference type="Gene3D" id="3.30.750.24">
    <property type="entry name" value="STAS domain"/>
    <property type="match status" value="1"/>
</dbReference>
<feature type="transmembrane region" description="Helical" evidence="5">
    <location>
        <begin position="97"/>
        <end position="117"/>
    </location>
</feature>
<evidence type="ECO:0000256" key="1">
    <source>
        <dbReference type="ARBA" id="ARBA00004141"/>
    </source>
</evidence>
<evidence type="ECO:0000256" key="4">
    <source>
        <dbReference type="ARBA" id="ARBA00023136"/>
    </source>
</evidence>
<dbReference type="Pfam" id="PF00916">
    <property type="entry name" value="Sulfate_transp"/>
    <property type="match status" value="2"/>
</dbReference>
<evidence type="ECO:0000256" key="3">
    <source>
        <dbReference type="ARBA" id="ARBA00022989"/>
    </source>
</evidence>
<feature type="transmembrane region" description="Helical" evidence="5">
    <location>
        <begin position="124"/>
        <end position="143"/>
    </location>
</feature>
<feature type="transmembrane region" description="Helical" evidence="5">
    <location>
        <begin position="52"/>
        <end position="69"/>
    </location>
</feature>
<dbReference type="InterPro" id="IPR052706">
    <property type="entry name" value="Membrane-Transporter-like"/>
</dbReference>
<feature type="transmembrane region" description="Helical" evidence="5">
    <location>
        <begin position="26"/>
        <end position="46"/>
    </location>
</feature>
<dbReference type="PANTHER" id="PTHR43310">
    <property type="entry name" value="SULFATE TRANSPORTER YBAR-RELATED"/>
    <property type="match status" value="1"/>
</dbReference>
<keyword evidence="2 5" id="KW-0812">Transmembrane</keyword>
<evidence type="ECO:0000256" key="5">
    <source>
        <dbReference type="SAM" id="Phobius"/>
    </source>
</evidence>
<keyword evidence="8" id="KW-1185">Reference proteome</keyword>
<dbReference type="InterPro" id="IPR036513">
    <property type="entry name" value="STAS_dom_sf"/>
</dbReference>
<evidence type="ECO:0000313" key="7">
    <source>
        <dbReference type="EMBL" id="THG33602.1"/>
    </source>
</evidence>
<gene>
    <name evidence="7" type="ORF">E6C64_02445</name>
</gene>
<proteinExistence type="predicted"/>
<feature type="transmembrane region" description="Helical" evidence="5">
    <location>
        <begin position="328"/>
        <end position="347"/>
    </location>
</feature>
<evidence type="ECO:0000256" key="2">
    <source>
        <dbReference type="ARBA" id="ARBA00022692"/>
    </source>
</evidence>
<dbReference type="RefSeq" id="WP_136426383.1">
    <property type="nucleotide sequence ID" value="NZ_SSSM01000001.1"/>
</dbReference>
<accession>A0A4S4FUC5</accession>
<feature type="transmembrane region" description="Helical" evidence="5">
    <location>
        <begin position="181"/>
        <end position="201"/>
    </location>
</feature>
<organism evidence="7 8">
    <name type="scientific">Naasia lichenicola</name>
    <dbReference type="NCBI Taxonomy" id="2565933"/>
    <lineage>
        <taxon>Bacteria</taxon>
        <taxon>Bacillati</taxon>
        <taxon>Actinomycetota</taxon>
        <taxon>Actinomycetes</taxon>
        <taxon>Micrococcales</taxon>
        <taxon>Microbacteriaceae</taxon>
        <taxon>Naasia</taxon>
    </lineage>
</organism>
<comment type="caution">
    <text evidence="7">The sequence shown here is derived from an EMBL/GenBank/DDBJ whole genome shotgun (WGS) entry which is preliminary data.</text>
</comment>